<evidence type="ECO:0000313" key="4">
    <source>
        <dbReference type="EMBL" id="KAG6413903.1"/>
    </source>
</evidence>
<dbReference type="AlphaFoldDB" id="A0A8X8XI08"/>
<dbReference type="InterPro" id="IPR036875">
    <property type="entry name" value="Znf_CCHC_sf"/>
</dbReference>
<evidence type="ECO:0000313" key="5">
    <source>
        <dbReference type="Proteomes" id="UP000298416"/>
    </source>
</evidence>
<dbReference type="Pfam" id="PF14223">
    <property type="entry name" value="Retrotran_gag_2"/>
    <property type="match status" value="1"/>
</dbReference>
<reference evidence="4" key="1">
    <citation type="submission" date="2018-01" db="EMBL/GenBank/DDBJ databases">
        <authorList>
            <person name="Mao J.F."/>
        </authorList>
    </citation>
    <scope>NUCLEOTIDE SEQUENCE</scope>
    <source>
        <strain evidence="4">Huo1</strain>
        <tissue evidence="4">Leaf</tissue>
    </source>
</reference>
<dbReference type="PANTHER" id="PTHR47481">
    <property type="match status" value="1"/>
</dbReference>
<dbReference type="SUPFAM" id="SSF57756">
    <property type="entry name" value="Retrovirus zinc finger-like domains"/>
    <property type="match status" value="1"/>
</dbReference>
<dbReference type="Pfam" id="PF13976">
    <property type="entry name" value="gag_pre-integrs"/>
    <property type="match status" value="1"/>
</dbReference>
<dbReference type="InterPro" id="IPR001878">
    <property type="entry name" value="Znf_CCHC"/>
</dbReference>
<dbReference type="InterPro" id="IPR054722">
    <property type="entry name" value="PolX-like_BBD"/>
</dbReference>
<comment type="caution">
    <text evidence="4">The sequence shown here is derived from an EMBL/GenBank/DDBJ whole genome shotgun (WGS) entry which is preliminary data.</text>
</comment>
<dbReference type="InterPro" id="IPR025724">
    <property type="entry name" value="GAG-pre-integrase_dom"/>
</dbReference>
<dbReference type="InterPro" id="IPR057670">
    <property type="entry name" value="SH3_retrovirus"/>
</dbReference>
<organism evidence="4">
    <name type="scientific">Salvia splendens</name>
    <name type="common">Scarlet sage</name>
    <dbReference type="NCBI Taxonomy" id="180675"/>
    <lineage>
        <taxon>Eukaryota</taxon>
        <taxon>Viridiplantae</taxon>
        <taxon>Streptophyta</taxon>
        <taxon>Embryophyta</taxon>
        <taxon>Tracheophyta</taxon>
        <taxon>Spermatophyta</taxon>
        <taxon>Magnoliopsida</taxon>
        <taxon>eudicotyledons</taxon>
        <taxon>Gunneridae</taxon>
        <taxon>Pentapetalae</taxon>
        <taxon>asterids</taxon>
        <taxon>lamiids</taxon>
        <taxon>Lamiales</taxon>
        <taxon>Lamiaceae</taxon>
        <taxon>Nepetoideae</taxon>
        <taxon>Mentheae</taxon>
        <taxon>Salviinae</taxon>
        <taxon>Salvia</taxon>
        <taxon>Salvia subgen. Calosphace</taxon>
        <taxon>core Calosphace</taxon>
    </lineage>
</organism>
<keyword evidence="5" id="KW-1185">Reference proteome</keyword>
<dbReference type="PROSITE" id="PS50158">
    <property type="entry name" value="ZF_CCHC"/>
    <property type="match status" value="1"/>
</dbReference>
<feature type="region of interest" description="Disordered" evidence="2">
    <location>
        <begin position="235"/>
        <end position="260"/>
    </location>
</feature>
<dbReference type="Proteomes" id="UP000298416">
    <property type="component" value="Unassembled WGS sequence"/>
</dbReference>
<keyword evidence="1" id="KW-0479">Metal-binding</keyword>
<sequence length="799" mass="89892">MVPEPSCALGKALVINTMEASNGGNNQFGMEKLVGHNNYKFWRMCMEAYLQGKDLWELVAGAETEVPRDVPENAESQRKWKIKCGKALFALRTSISKEFIDHVRDVSSPKEVWQTLESVCTKKNTARLQLLENELAMLTQGGKSVSEYFLRIKSCCAEISEIDTNEKISEARLRRYLIRGLRKEYGPFVTSIQGWSNQPSVEELENLLCNQEALAKQMAKNLDSDAVLFSKGKSNKKNAWTSNKGKDEETSADKGKSPSKKPITCFRCGKLRHIKKNCRVKLTKANVACTNDGDDKIEWDQCFTVEAIKEKAGDAHVNYINDKEEWIIDSGCSHHATGNDTLFSEMRDHHGERVVVTADNSTHPVAKEGDVTIDVVGNPSAKSVKLHDVYHVPGLKRNLVSVTQITESGKYVLFGPNDVKVLDNVKNISADVTYIGEKKGSLFVMSAGEAYVKKTSQTDNTSIWHARLGHVGYQLLQQMSSKKLVAGMPTLVNVREDVICQGCQYGKSHRLPFKKSSNRRSTLFELVHTDLMGPTRTPSCSSHHYVMVLVDDHSRLPPWLGTQKSPFEIVYGEVPDVSYFRVFGSICYVHVTKSNRTRLDPKAKKCIFVGYDCYRKGWRCMDPKTMKYTTSREVVFDEISSLYAAQEFAALDGDQDNLEPLFPDIDVQASSREEAENDSPITEQIADASPVSGQIASAENNDVQQVSGRPRREIRQPDYLKHYEANFSAAKPPTTLRRQASDDDKATRFPMHLRRRERFTMSDSPFSPLDFLVCLQNSTLHSLIPDFLTFVARLSLFVV</sequence>
<gene>
    <name evidence="4" type="ORF">SASPL_126618</name>
</gene>
<accession>A0A8X8XI08</accession>
<evidence type="ECO:0000256" key="2">
    <source>
        <dbReference type="SAM" id="MobiDB-lite"/>
    </source>
</evidence>
<dbReference type="SMART" id="SM00343">
    <property type="entry name" value="ZnF_C2HC"/>
    <property type="match status" value="1"/>
</dbReference>
<feature type="domain" description="CCHC-type" evidence="3">
    <location>
        <begin position="265"/>
        <end position="279"/>
    </location>
</feature>
<feature type="compositionally biased region" description="Basic and acidic residues" evidence="2">
    <location>
        <begin position="244"/>
        <end position="256"/>
    </location>
</feature>
<proteinExistence type="predicted"/>
<dbReference type="PANTHER" id="PTHR47481:SF36">
    <property type="entry name" value="CCHC-TYPE DOMAIN-CONTAINING PROTEIN"/>
    <property type="match status" value="1"/>
</dbReference>
<protein>
    <recommendedName>
        <fullName evidence="3">CCHC-type domain-containing protein</fullName>
    </recommendedName>
</protein>
<dbReference type="Pfam" id="PF22936">
    <property type="entry name" value="Pol_BBD"/>
    <property type="match status" value="1"/>
</dbReference>
<dbReference type="Pfam" id="PF25597">
    <property type="entry name" value="SH3_retrovirus"/>
    <property type="match status" value="1"/>
</dbReference>
<dbReference type="GO" id="GO:0003676">
    <property type="term" value="F:nucleic acid binding"/>
    <property type="evidence" value="ECO:0007669"/>
    <property type="project" value="InterPro"/>
</dbReference>
<evidence type="ECO:0000259" key="3">
    <source>
        <dbReference type="PROSITE" id="PS50158"/>
    </source>
</evidence>
<evidence type="ECO:0000256" key="1">
    <source>
        <dbReference type="PROSITE-ProRule" id="PRU00047"/>
    </source>
</evidence>
<dbReference type="GO" id="GO:0008270">
    <property type="term" value="F:zinc ion binding"/>
    <property type="evidence" value="ECO:0007669"/>
    <property type="project" value="UniProtKB-KW"/>
</dbReference>
<reference evidence="4" key="2">
    <citation type="submission" date="2020-08" db="EMBL/GenBank/DDBJ databases">
        <title>Plant Genome Project.</title>
        <authorList>
            <person name="Zhang R.-G."/>
        </authorList>
    </citation>
    <scope>NUCLEOTIDE SEQUENCE</scope>
    <source>
        <strain evidence="4">Huo1</strain>
        <tissue evidence="4">Leaf</tissue>
    </source>
</reference>
<keyword evidence="1" id="KW-0862">Zinc</keyword>
<keyword evidence="1" id="KW-0863">Zinc-finger</keyword>
<name>A0A8X8XI08_SALSN</name>
<dbReference type="EMBL" id="PNBA02000009">
    <property type="protein sequence ID" value="KAG6413903.1"/>
    <property type="molecule type" value="Genomic_DNA"/>
</dbReference>